<comment type="cofactor">
    <cofactor evidence="9">
        <name>Mg(2+)</name>
        <dbReference type="ChEBI" id="CHEBI:18420"/>
    </cofactor>
</comment>
<feature type="domain" description="Pyruvate carboxyltransferase" evidence="10">
    <location>
        <begin position="31"/>
        <end position="307"/>
    </location>
</feature>
<dbReference type="AlphaFoldDB" id="A0A941I5L1"/>
<accession>A0A941I5L1</accession>
<evidence type="ECO:0000256" key="7">
    <source>
        <dbReference type="ARBA" id="ARBA00022723"/>
    </source>
</evidence>
<comment type="pathway">
    <text evidence="9">Amino-acid biosynthesis; L-leucine biosynthesis; L-leucine from 3-methyl-2-oxobutanoate: step 1/4.</text>
</comment>
<dbReference type="HAMAP" id="MF_00572">
    <property type="entry name" value="LeuA_type2"/>
    <property type="match status" value="1"/>
</dbReference>
<dbReference type="CDD" id="cd07942">
    <property type="entry name" value="DRE_TIM_LeuA"/>
    <property type="match status" value="1"/>
</dbReference>
<reference evidence="11" key="1">
    <citation type="submission" date="2021-04" db="EMBL/GenBank/DDBJ databases">
        <title>novel species isolated from subtropical streams in China.</title>
        <authorList>
            <person name="Lu H."/>
        </authorList>
    </citation>
    <scope>NUCLEOTIDE SEQUENCE</scope>
    <source>
        <strain evidence="11">LFS511W</strain>
    </source>
</reference>
<comment type="subcellular location">
    <subcellularLocation>
        <location evidence="9">Cytoplasm</location>
    </subcellularLocation>
</comment>
<dbReference type="GO" id="GO:0005737">
    <property type="term" value="C:cytoplasm"/>
    <property type="evidence" value="ECO:0007669"/>
    <property type="project" value="UniProtKB-SubCell"/>
</dbReference>
<comment type="function">
    <text evidence="9">Catalyzes the condensation of the acetyl group of acetyl-CoA with 3-methyl-2-oxobutanoate (2-ketoisovalerate) to form 3-carboxy-3-hydroxy-4-methylpentanoate (2-isopropylmalate).</text>
</comment>
<comment type="caution">
    <text evidence="11">The sequence shown here is derived from an EMBL/GenBank/DDBJ whole genome shotgun (WGS) entry which is preliminary data.</text>
</comment>
<dbReference type="InterPro" id="IPR013785">
    <property type="entry name" value="Aldolase_TIM"/>
</dbReference>
<dbReference type="GO" id="GO:0003985">
    <property type="term" value="F:acetyl-CoA C-acetyltransferase activity"/>
    <property type="evidence" value="ECO:0007669"/>
    <property type="project" value="UniProtKB-UniRule"/>
</dbReference>
<dbReference type="Gene3D" id="3.30.160.270">
    <property type="match status" value="1"/>
</dbReference>
<dbReference type="Gene3D" id="3.20.20.70">
    <property type="entry name" value="Aldolase class I"/>
    <property type="match status" value="1"/>
</dbReference>
<evidence type="ECO:0000313" key="11">
    <source>
        <dbReference type="EMBL" id="MBR7781706.1"/>
    </source>
</evidence>
<keyword evidence="8 9" id="KW-0100">Branched-chain amino acid biosynthesis</keyword>
<evidence type="ECO:0000313" key="12">
    <source>
        <dbReference type="Proteomes" id="UP000680067"/>
    </source>
</evidence>
<keyword evidence="12" id="KW-1185">Reference proteome</keyword>
<comment type="catalytic activity">
    <reaction evidence="1 9">
        <text>3-methyl-2-oxobutanoate + acetyl-CoA + H2O = (2S)-2-isopropylmalate + CoA + H(+)</text>
        <dbReference type="Rhea" id="RHEA:21524"/>
        <dbReference type="ChEBI" id="CHEBI:1178"/>
        <dbReference type="ChEBI" id="CHEBI:11851"/>
        <dbReference type="ChEBI" id="CHEBI:15377"/>
        <dbReference type="ChEBI" id="CHEBI:15378"/>
        <dbReference type="ChEBI" id="CHEBI:57287"/>
        <dbReference type="ChEBI" id="CHEBI:57288"/>
        <dbReference type="EC" id="2.3.3.13"/>
    </reaction>
</comment>
<keyword evidence="9" id="KW-0963">Cytoplasm</keyword>
<feature type="binding site" evidence="9">
    <location>
        <position position="248"/>
    </location>
    <ligand>
        <name>Mg(2+)</name>
        <dbReference type="ChEBI" id="CHEBI:18420"/>
    </ligand>
</feature>
<feature type="binding site" evidence="9">
    <location>
        <position position="246"/>
    </location>
    <ligand>
        <name>Mg(2+)</name>
        <dbReference type="ChEBI" id="CHEBI:18420"/>
    </ligand>
</feature>
<comment type="similarity">
    <text evidence="2 9">Belongs to the alpha-IPM synthase/homocitrate synthase family. LeuA type 2 subfamily.</text>
</comment>
<evidence type="ECO:0000256" key="1">
    <source>
        <dbReference type="ARBA" id="ARBA00000064"/>
    </source>
</evidence>
<keyword evidence="9" id="KW-0460">Magnesium</keyword>
<proteinExistence type="inferred from homology"/>
<dbReference type="Pfam" id="PF22615">
    <property type="entry name" value="IPMS_D2"/>
    <property type="match status" value="1"/>
</dbReference>
<keyword evidence="5 9" id="KW-0028">Amino-acid biosynthesis</keyword>
<organism evidence="11 12">
    <name type="scientific">Undibacterium luofuense</name>
    <dbReference type="NCBI Taxonomy" id="2828733"/>
    <lineage>
        <taxon>Bacteria</taxon>
        <taxon>Pseudomonadati</taxon>
        <taxon>Pseudomonadota</taxon>
        <taxon>Betaproteobacteria</taxon>
        <taxon>Burkholderiales</taxon>
        <taxon>Oxalobacteraceae</taxon>
        <taxon>Undibacterium</taxon>
    </lineage>
</organism>
<evidence type="ECO:0000256" key="6">
    <source>
        <dbReference type="ARBA" id="ARBA00022679"/>
    </source>
</evidence>
<dbReference type="InterPro" id="IPR002034">
    <property type="entry name" value="AIPM/Hcit_synth_CS"/>
</dbReference>
<keyword evidence="4 9" id="KW-0432">Leucine biosynthesis</keyword>
<name>A0A941I5L1_9BURK</name>
<dbReference type="PANTHER" id="PTHR46911">
    <property type="match status" value="1"/>
</dbReference>
<dbReference type="SUPFAM" id="SSF110921">
    <property type="entry name" value="2-isopropylmalate synthase LeuA, allosteric (dimerisation) domain"/>
    <property type="match status" value="1"/>
</dbReference>
<dbReference type="InterPro" id="IPR000891">
    <property type="entry name" value="PYR_CT"/>
</dbReference>
<dbReference type="PANTHER" id="PTHR46911:SF1">
    <property type="entry name" value="2-ISOPROPYLMALATE SYNTHASE"/>
    <property type="match status" value="1"/>
</dbReference>
<dbReference type="PROSITE" id="PS00815">
    <property type="entry name" value="AIPM_HOMOCIT_SYNTH_1"/>
    <property type="match status" value="1"/>
</dbReference>
<dbReference type="EMBL" id="JAGSPN010000003">
    <property type="protein sequence ID" value="MBR7781706.1"/>
    <property type="molecule type" value="Genomic_DNA"/>
</dbReference>
<evidence type="ECO:0000256" key="5">
    <source>
        <dbReference type="ARBA" id="ARBA00022605"/>
    </source>
</evidence>
<dbReference type="GO" id="GO:0000287">
    <property type="term" value="F:magnesium ion binding"/>
    <property type="evidence" value="ECO:0007669"/>
    <property type="project" value="UniProtKB-UniRule"/>
</dbReference>
<dbReference type="InterPro" id="IPR054692">
    <property type="entry name" value="LeuA-like_post-cat"/>
</dbReference>
<protein>
    <recommendedName>
        <fullName evidence="3 9">2-isopropylmalate synthase</fullName>
        <ecNumber evidence="3 9">2.3.3.13</ecNumber>
    </recommendedName>
    <alternativeName>
        <fullName evidence="9">Alpha-IPM synthase</fullName>
    </alternativeName>
    <alternativeName>
        <fullName evidence="9">Alpha-isopropylmalate synthase</fullName>
    </alternativeName>
</protein>
<evidence type="ECO:0000256" key="9">
    <source>
        <dbReference type="HAMAP-Rule" id="MF_00572"/>
    </source>
</evidence>
<dbReference type="RefSeq" id="WP_212687053.1">
    <property type="nucleotide sequence ID" value="NZ_JAGSPN010000003.1"/>
</dbReference>
<evidence type="ECO:0000259" key="10">
    <source>
        <dbReference type="PROSITE" id="PS50991"/>
    </source>
</evidence>
<feature type="binding site" evidence="9">
    <location>
        <position position="282"/>
    </location>
    <ligand>
        <name>Mg(2+)</name>
        <dbReference type="ChEBI" id="CHEBI:18420"/>
    </ligand>
</feature>
<feature type="binding site" evidence="9">
    <location>
        <position position="40"/>
    </location>
    <ligand>
        <name>Mg(2+)</name>
        <dbReference type="ChEBI" id="CHEBI:18420"/>
    </ligand>
</feature>
<dbReference type="SUPFAM" id="SSF89000">
    <property type="entry name" value="post-HMGL domain-like"/>
    <property type="match status" value="1"/>
</dbReference>
<feature type="region of interest" description="Regulatory domain" evidence="9">
    <location>
        <begin position="439"/>
        <end position="564"/>
    </location>
</feature>
<dbReference type="PROSITE" id="PS50991">
    <property type="entry name" value="PYR_CT"/>
    <property type="match status" value="1"/>
</dbReference>
<dbReference type="EC" id="2.3.3.13" evidence="3 9"/>
<dbReference type="Proteomes" id="UP000680067">
    <property type="component" value="Unassembled WGS sequence"/>
</dbReference>
<dbReference type="GO" id="GO:0009098">
    <property type="term" value="P:L-leucine biosynthetic process"/>
    <property type="evidence" value="ECO:0007669"/>
    <property type="project" value="UniProtKB-UniRule"/>
</dbReference>
<evidence type="ECO:0000256" key="3">
    <source>
        <dbReference type="ARBA" id="ARBA00012973"/>
    </source>
</evidence>
<dbReference type="GO" id="GO:0003852">
    <property type="term" value="F:2-isopropylmalate synthase activity"/>
    <property type="evidence" value="ECO:0007669"/>
    <property type="project" value="UniProtKB-UniRule"/>
</dbReference>
<dbReference type="InterPro" id="IPR036230">
    <property type="entry name" value="LeuA_allosteric_dom_sf"/>
</dbReference>
<keyword evidence="6 9" id="KW-0808">Transferase</keyword>
<evidence type="ECO:0000256" key="2">
    <source>
        <dbReference type="ARBA" id="ARBA00009767"/>
    </source>
</evidence>
<keyword evidence="7 9" id="KW-0479">Metal-binding</keyword>
<dbReference type="PROSITE" id="PS00816">
    <property type="entry name" value="AIPM_HOMOCIT_SYNTH_2"/>
    <property type="match status" value="1"/>
</dbReference>
<gene>
    <name evidence="9" type="primary">leuA</name>
    <name evidence="11" type="ORF">KDM89_06115</name>
</gene>
<dbReference type="InterPro" id="IPR005668">
    <property type="entry name" value="IPM_Synthase"/>
</dbReference>
<evidence type="ECO:0000256" key="8">
    <source>
        <dbReference type="ARBA" id="ARBA00023304"/>
    </source>
</evidence>
<dbReference type="InterPro" id="IPR039371">
    <property type="entry name" value="LeuA_N_DRE-TIM"/>
</dbReference>
<comment type="subunit">
    <text evidence="9">Homodimer.</text>
</comment>
<dbReference type="NCBIfam" id="NF002991">
    <property type="entry name" value="PRK03739.1"/>
    <property type="match status" value="1"/>
</dbReference>
<evidence type="ECO:0000256" key="4">
    <source>
        <dbReference type="ARBA" id="ARBA00022430"/>
    </source>
</evidence>
<dbReference type="Pfam" id="PF00682">
    <property type="entry name" value="HMGL-like"/>
    <property type="match status" value="1"/>
</dbReference>
<sequence>MLNQPAAKYRPSATVDLPDRQWPSRRITAAPVWMSTDLRDGNQSLIEPMSIAQKLRFFQMLVQIGFKEIEVAFPSASDTEFQFVRELIEGGHIPDDVTIEVLTQAREDLIRRTIESVEGARSVIVHLYNPVSPSFRRIVFGKSRAEILALASAGTQLIRELTDARPATQWRYEYSPETFSMAELDFSLEVCDAVSDIWCAGRDSETDIIINLPATVEVSTPNVYADQIEWMHRHLKRRAQTVLSVHPHNDRGTGIAAAELALMAGADRVEGCLFGNGERTGNVDIVTLALNLYTQGISPQLDFSDIDAVRAVVEDINRIPVHPRHPYAGDLVHTAFSGSHQDAIRKGFAQQQSGQIWEVPYLPIDPQDIGRSYDAVIRVNSQSGKGGMSYLLEQAYGIRLPRRMQIALSREVQQLADASGAEVSAQTVFQVFEKVYLQTPTHLAYQAHQVLDHRTSPSDAAQLSLRTDLLLHGQPRAVIAAGSGFHDACQHMLNNLGFNVQSAQWSVMPDKHQHGKVYVIAEIHTGHGYACGVAHHQDAEVAAISAVFAAVSAQIPQREIQAAA</sequence>
<dbReference type="SUPFAM" id="SSF51569">
    <property type="entry name" value="Aldolase"/>
    <property type="match status" value="1"/>
</dbReference>